<sequence>MIEQDLLHRPPPIATPPRRSATLSPCGLGGNITQGTTDPPQIYHTHSLAPFQAKITNCTGPNTKTIPGPTNGPPGYKTPLSCLPLSPHQPPHPSLAYQRAGTGTPQPGHGAK</sequence>
<feature type="region of interest" description="Disordered" evidence="1">
    <location>
        <begin position="1"/>
        <end position="43"/>
    </location>
</feature>
<evidence type="ECO:0000256" key="1">
    <source>
        <dbReference type="SAM" id="MobiDB-lite"/>
    </source>
</evidence>
<gene>
    <name evidence="2" type="ORF">E2C01_027583</name>
</gene>
<dbReference type="Proteomes" id="UP000324222">
    <property type="component" value="Unassembled WGS sequence"/>
</dbReference>
<evidence type="ECO:0000313" key="2">
    <source>
        <dbReference type="EMBL" id="MPC34200.1"/>
    </source>
</evidence>
<feature type="region of interest" description="Disordered" evidence="1">
    <location>
        <begin position="59"/>
        <end position="112"/>
    </location>
</feature>
<dbReference type="EMBL" id="VSRR010003005">
    <property type="protein sequence ID" value="MPC34200.1"/>
    <property type="molecule type" value="Genomic_DNA"/>
</dbReference>
<dbReference type="AlphaFoldDB" id="A0A5B7EI89"/>
<accession>A0A5B7EI89</accession>
<comment type="caution">
    <text evidence="2">The sequence shown here is derived from an EMBL/GenBank/DDBJ whole genome shotgun (WGS) entry which is preliminary data.</text>
</comment>
<reference evidence="2 3" key="1">
    <citation type="submission" date="2019-05" db="EMBL/GenBank/DDBJ databases">
        <title>Another draft genome of Portunus trituberculatus and its Hox gene families provides insights of decapod evolution.</title>
        <authorList>
            <person name="Jeong J.-H."/>
            <person name="Song I."/>
            <person name="Kim S."/>
            <person name="Choi T."/>
            <person name="Kim D."/>
            <person name="Ryu S."/>
            <person name="Kim W."/>
        </authorList>
    </citation>
    <scope>NUCLEOTIDE SEQUENCE [LARGE SCALE GENOMIC DNA]</scope>
    <source>
        <tissue evidence="2">Muscle</tissue>
    </source>
</reference>
<name>A0A5B7EI89_PORTR</name>
<keyword evidence="3" id="KW-1185">Reference proteome</keyword>
<proteinExistence type="predicted"/>
<evidence type="ECO:0000313" key="3">
    <source>
        <dbReference type="Proteomes" id="UP000324222"/>
    </source>
</evidence>
<organism evidence="2 3">
    <name type="scientific">Portunus trituberculatus</name>
    <name type="common">Swimming crab</name>
    <name type="synonym">Neptunus trituberculatus</name>
    <dbReference type="NCBI Taxonomy" id="210409"/>
    <lineage>
        <taxon>Eukaryota</taxon>
        <taxon>Metazoa</taxon>
        <taxon>Ecdysozoa</taxon>
        <taxon>Arthropoda</taxon>
        <taxon>Crustacea</taxon>
        <taxon>Multicrustacea</taxon>
        <taxon>Malacostraca</taxon>
        <taxon>Eumalacostraca</taxon>
        <taxon>Eucarida</taxon>
        <taxon>Decapoda</taxon>
        <taxon>Pleocyemata</taxon>
        <taxon>Brachyura</taxon>
        <taxon>Eubrachyura</taxon>
        <taxon>Portunoidea</taxon>
        <taxon>Portunidae</taxon>
        <taxon>Portuninae</taxon>
        <taxon>Portunus</taxon>
    </lineage>
</organism>
<protein>
    <submittedName>
        <fullName evidence="2">Uncharacterized protein</fullName>
    </submittedName>
</protein>